<dbReference type="InterPro" id="IPR021109">
    <property type="entry name" value="Peptidase_aspartic_dom_sf"/>
</dbReference>
<evidence type="ECO:0000256" key="3">
    <source>
        <dbReference type="SAM" id="Phobius"/>
    </source>
</evidence>
<dbReference type="Pfam" id="PF00026">
    <property type="entry name" value="Asp"/>
    <property type="match status" value="1"/>
</dbReference>
<accession>A0A6A5YHL3</accession>
<dbReference type="Gene3D" id="2.40.70.10">
    <property type="entry name" value="Acid Proteases"/>
    <property type="match status" value="2"/>
</dbReference>
<evidence type="ECO:0000259" key="4">
    <source>
        <dbReference type="PROSITE" id="PS51767"/>
    </source>
</evidence>
<protein>
    <submittedName>
        <fullName evidence="5">Aspartic peptidase domain-containing protein</fullName>
    </submittedName>
</protein>
<keyword evidence="3" id="KW-0472">Membrane</keyword>
<evidence type="ECO:0000256" key="2">
    <source>
        <dbReference type="SAM" id="MobiDB-lite"/>
    </source>
</evidence>
<name>A0A6A5YHL3_9PLEO</name>
<reference evidence="5" key="1">
    <citation type="journal article" date="2020" name="Stud. Mycol.">
        <title>101 Dothideomycetes genomes: a test case for predicting lifestyles and emergence of pathogens.</title>
        <authorList>
            <person name="Haridas S."/>
            <person name="Albert R."/>
            <person name="Binder M."/>
            <person name="Bloem J."/>
            <person name="Labutti K."/>
            <person name="Salamov A."/>
            <person name="Andreopoulos B."/>
            <person name="Baker S."/>
            <person name="Barry K."/>
            <person name="Bills G."/>
            <person name="Bluhm B."/>
            <person name="Cannon C."/>
            <person name="Castanera R."/>
            <person name="Culley D."/>
            <person name="Daum C."/>
            <person name="Ezra D."/>
            <person name="Gonzalez J."/>
            <person name="Henrissat B."/>
            <person name="Kuo A."/>
            <person name="Liang C."/>
            <person name="Lipzen A."/>
            <person name="Lutzoni F."/>
            <person name="Magnuson J."/>
            <person name="Mondo S."/>
            <person name="Nolan M."/>
            <person name="Ohm R."/>
            <person name="Pangilinan J."/>
            <person name="Park H.-J."/>
            <person name="Ramirez L."/>
            <person name="Alfaro M."/>
            <person name="Sun H."/>
            <person name="Tritt A."/>
            <person name="Yoshinaga Y."/>
            <person name="Zwiers L.-H."/>
            <person name="Turgeon B."/>
            <person name="Goodwin S."/>
            <person name="Spatafora J."/>
            <person name="Crous P."/>
            <person name="Grigoriev I."/>
        </authorList>
    </citation>
    <scope>NUCLEOTIDE SEQUENCE</scope>
    <source>
        <strain evidence="5">CBS 627.86</strain>
    </source>
</reference>
<dbReference type="EMBL" id="ML977365">
    <property type="protein sequence ID" value="KAF2106214.1"/>
    <property type="molecule type" value="Genomic_DNA"/>
</dbReference>
<dbReference type="GO" id="GO:0004190">
    <property type="term" value="F:aspartic-type endopeptidase activity"/>
    <property type="evidence" value="ECO:0007669"/>
    <property type="project" value="InterPro"/>
</dbReference>
<dbReference type="AlphaFoldDB" id="A0A6A5YHL3"/>
<gene>
    <name evidence="5" type="ORF">BDV96DRAFT_508306</name>
</gene>
<dbReference type="CDD" id="cd12087">
    <property type="entry name" value="TM_EGFR-like"/>
    <property type="match status" value="1"/>
</dbReference>
<sequence>MFFRKRADNANITVIPAPKVVQATTDFDGNDGSWSTFFINIGGDGENASNGQNFRVLPSTSSAITLVPGVASWCDSECAKGRGVETFASRQPSGFEASSSTSWQEKGIFSIPLAENLQLYPDANPNGTWGTDHVGLGQAGPNSWVLTEQWVVQSTSPDFYMGSFGLAALPVNTGGENRAPFLTNFEDQNGTASTSYGYTAGASYRNNSKGVLGSLVLGGYDQSRFTDQNITVHFSNAGNNSLVVGVQSITYHPDQRFDTNTLSFTSDGQFPATIDSTLPYLWLPKDVCDKFAEQFQLTYDKTRNMYTVDETAHNNNQRTNASMVFLINSGVSSAGSVSITLPYAAFDLQASEPIFNNATRYFPIKQSPTGVFILGRALLQEAYLIVDYDRGQFQIAPANFSDPMPPEHLVTTFPKDYTPPNPSNSSNSNNDTSGGGGLSGGAIAGIVVGILAVALFAALGFFFWRKRQRKQKRLAEKEAPQEIDTTAAGAEVKHRRVSELDSEAPTSPKPSMGGYYGTEGKGAVMFPPINEMESPPAELYSPPPPGDTPRSERSDRDYFTSSKPRRRGATRESSGNNTPGTPGIIHELPGDDGEFQVGGQHFERVNSPTQNPVHSRGPSDASLNTNIDEVIANTRESSQAPPDRRPSMHNRGPSDVPTIQSDSTAVSDPTPEERERWAADEDGGSRRPLSE</sequence>
<feature type="compositionally biased region" description="Polar residues" evidence="2">
    <location>
        <begin position="571"/>
        <end position="580"/>
    </location>
</feature>
<dbReference type="Proteomes" id="UP000799770">
    <property type="component" value="Unassembled WGS sequence"/>
</dbReference>
<dbReference type="GO" id="GO:0006508">
    <property type="term" value="P:proteolysis"/>
    <property type="evidence" value="ECO:0007669"/>
    <property type="project" value="InterPro"/>
</dbReference>
<dbReference type="PROSITE" id="PS51767">
    <property type="entry name" value="PEPTIDASE_A1"/>
    <property type="match status" value="1"/>
</dbReference>
<proteinExistence type="inferred from homology"/>
<dbReference type="SUPFAM" id="SSF50630">
    <property type="entry name" value="Acid proteases"/>
    <property type="match status" value="1"/>
</dbReference>
<dbReference type="GO" id="GO:0000324">
    <property type="term" value="C:fungal-type vacuole"/>
    <property type="evidence" value="ECO:0007669"/>
    <property type="project" value="TreeGrafter"/>
</dbReference>
<comment type="similarity">
    <text evidence="1">Belongs to the peptidase A1 family.</text>
</comment>
<feature type="compositionally biased region" description="Basic and acidic residues" evidence="2">
    <location>
        <begin position="549"/>
        <end position="558"/>
    </location>
</feature>
<feature type="compositionally biased region" description="Basic and acidic residues" evidence="2">
    <location>
        <begin position="671"/>
        <end position="691"/>
    </location>
</feature>
<evidence type="ECO:0000313" key="6">
    <source>
        <dbReference type="Proteomes" id="UP000799770"/>
    </source>
</evidence>
<feature type="transmembrane region" description="Helical" evidence="3">
    <location>
        <begin position="442"/>
        <end position="464"/>
    </location>
</feature>
<dbReference type="InterPro" id="IPR001461">
    <property type="entry name" value="Aspartic_peptidase_A1"/>
</dbReference>
<dbReference type="InterPro" id="IPR033121">
    <property type="entry name" value="PEPTIDASE_A1"/>
</dbReference>
<feature type="domain" description="Peptidase A1" evidence="4">
    <location>
        <begin position="41"/>
        <end position="396"/>
    </location>
</feature>
<dbReference type="PANTHER" id="PTHR47966:SF51">
    <property type="entry name" value="BETA-SITE APP-CLEAVING ENZYME, ISOFORM A-RELATED"/>
    <property type="match status" value="1"/>
</dbReference>
<dbReference type="PANTHER" id="PTHR47966">
    <property type="entry name" value="BETA-SITE APP-CLEAVING ENZYME, ISOFORM A-RELATED"/>
    <property type="match status" value="1"/>
</dbReference>
<keyword evidence="3" id="KW-1133">Transmembrane helix</keyword>
<organism evidence="5 6">
    <name type="scientific">Lophiotrema nucula</name>
    <dbReference type="NCBI Taxonomy" id="690887"/>
    <lineage>
        <taxon>Eukaryota</taxon>
        <taxon>Fungi</taxon>
        <taxon>Dikarya</taxon>
        <taxon>Ascomycota</taxon>
        <taxon>Pezizomycotina</taxon>
        <taxon>Dothideomycetes</taxon>
        <taxon>Pleosporomycetidae</taxon>
        <taxon>Pleosporales</taxon>
        <taxon>Lophiotremataceae</taxon>
        <taxon>Lophiotrema</taxon>
    </lineage>
</organism>
<keyword evidence="6" id="KW-1185">Reference proteome</keyword>
<dbReference type="InterPro" id="IPR034164">
    <property type="entry name" value="Pepsin-like_dom"/>
</dbReference>
<dbReference type="OrthoDB" id="4074350at2759"/>
<keyword evidence="3" id="KW-0812">Transmembrane</keyword>
<feature type="region of interest" description="Disordered" evidence="2">
    <location>
        <begin position="473"/>
        <end position="691"/>
    </location>
</feature>
<feature type="region of interest" description="Disordered" evidence="2">
    <location>
        <begin position="405"/>
        <end position="433"/>
    </location>
</feature>
<dbReference type="CDD" id="cd05471">
    <property type="entry name" value="pepsin_like"/>
    <property type="match status" value="1"/>
</dbReference>
<feature type="compositionally biased region" description="Polar residues" evidence="2">
    <location>
        <begin position="657"/>
        <end position="667"/>
    </location>
</feature>
<evidence type="ECO:0000256" key="1">
    <source>
        <dbReference type="ARBA" id="ARBA00007447"/>
    </source>
</evidence>
<evidence type="ECO:0000313" key="5">
    <source>
        <dbReference type="EMBL" id="KAF2106214.1"/>
    </source>
</evidence>